<dbReference type="EMBL" id="JBHSDK010000008">
    <property type="protein sequence ID" value="MFC4334684.1"/>
    <property type="molecule type" value="Genomic_DNA"/>
</dbReference>
<sequence length="115" mass="11803">MQQNANARGRMLPLSLVRLAAVVLLAFAALGLHHTASVHATAFAPASHADCAGHGDTGTFCTDVAPSVAPNSDTAVDEDAADASGPLDGHRAEPKTATDVRLAVPVRTLLSVWLI</sequence>
<keyword evidence="2" id="KW-0732">Signal</keyword>
<evidence type="ECO:0000313" key="3">
    <source>
        <dbReference type="EMBL" id="MFC4334684.1"/>
    </source>
</evidence>
<evidence type="ECO:0000256" key="2">
    <source>
        <dbReference type="SAM" id="SignalP"/>
    </source>
</evidence>
<reference evidence="4" key="1">
    <citation type="journal article" date="2019" name="Int. J. Syst. Evol. Microbiol.">
        <title>The Global Catalogue of Microorganisms (GCM) 10K type strain sequencing project: providing services to taxonomists for standard genome sequencing and annotation.</title>
        <authorList>
            <consortium name="The Broad Institute Genomics Platform"/>
            <consortium name="The Broad Institute Genome Sequencing Center for Infectious Disease"/>
            <person name="Wu L."/>
            <person name="Ma J."/>
        </authorList>
    </citation>
    <scope>NUCLEOTIDE SEQUENCE [LARGE SCALE GENOMIC DNA]</scope>
    <source>
        <strain evidence="4">IBRC-M 10908</strain>
    </source>
</reference>
<evidence type="ECO:0008006" key="5">
    <source>
        <dbReference type="Google" id="ProtNLM"/>
    </source>
</evidence>
<dbReference type="RefSeq" id="WP_380618624.1">
    <property type="nucleotide sequence ID" value="NZ_JBHSDK010000008.1"/>
</dbReference>
<feature type="signal peptide" evidence="2">
    <location>
        <begin position="1"/>
        <end position="40"/>
    </location>
</feature>
<feature type="chain" id="PRO_5046595488" description="Secreted protein" evidence="2">
    <location>
        <begin position="41"/>
        <end position="115"/>
    </location>
</feature>
<evidence type="ECO:0000313" key="4">
    <source>
        <dbReference type="Proteomes" id="UP001595823"/>
    </source>
</evidence>
<keyword evidence="4" id="KW-1185">Reference proteome</keyword>
<proteinExistence type="predicted"/>
<name>A0ABV8TW35_9ACTN</name>
<accession>A0ABV8TW35</accession>
<gene>
    <name evidence="3" type="ORF">ACFPET_05680</name>
</gene>
<protein>
    <recommendedName>
        <fullName evidence="5">Secreted protein</fullName>
    </recommendedName>
</protein>
<dbReference type="Proteomes" id="UP001595823">
    <property type="component" value="Unassembled WGS sequence"/>
</dbReference>
<organism evidence="3 4">
    <name type="scientific">Salininema proteolyticum</name>
    <dbReference type="NCBI Taxonomy" id="1607685"/>
    <lineage>
        <taxon>Bacteria</taxon>
        <taxon>Bacillati</taxon>
        <taxon>Actinomycetota</taxon>
        <taxon>Actinomycetes</taxon>
        <taxon>Glycomycetales</taxon>
        <taxon>Glycomycetaceae</taxon>
        <taxon>Salininema</taxon>
    </lineage>
</organism>
<evidence type="ECO:0000256" key="1">
    <source>
        <dbReference type="SAM" id="MobiDB-lite"/>
    </source>
</evidence>
<feature type="region of interest" description="Disordered" evidence="1">
    <location>
        <begin position="71"/>
        <end position="95"/>
    </location>
</feature>
<comment type="caution">
    <text evidence="3">The sequence shown here is derived from an EMBL/GenBank/DDBJ whole genome shotgun (WGS) entry which is preliminary data.</text>
</comment>